<feature type="domain" description="Myb-like" evidence="2">
    <location>
        <begin position="70"/>
        <end position="120"/>
    </location>
</feature>
<dbReference type="OrthoDB" id="2143914at2759"/>
<proteinExistence type="predicted"/>
<dbReference type="PANTHER" id="PTHR45614">
    <property type="entry name" value="MYB PROTEIN-RELATED"/>
    <property type="match status" value="1"/>
</dbReference>
<evidence type="ECO:0000259" key="3">
    <source>
        <dbReference type="PROSITE" id="PS51294"/>
    </source>
</evidence>
<dbReference type="GO" id="GO:0000981">
    <property type="term" value="F:DNA-binding transcription factor activity, RNA polymerase II-specific"/>
    <property type="evidence" value="ECO:0007669"/>
    <property type="project" value="TreeGrafter"/>
</dbReference>
<dbReference type="AlphaFoldDB" id="C8Z3P4"/>
<dbReference type="EMBL" id="FN393060">
    <property type="protein sequence ID" value="CAY77732.1"/>
    <property type="molecule type" value="Genomic_DNA"/>
</dbReference>
<dbReference type="Gene3D" id="1.10.10.60">
    <property type="entry name" value="Homeodomain-like"/>
    <property type="match status" value="1"/>
</dbReference>
<dbReference type="PANTHER" id="PTHR45614:SF51">
    <property type="entry name" value="MYB-LIKE DNA-BINDING PROTEIN BAS1"/>
    <property type="match status" value="1"/>
</dbReference>
<protein>
    <submittedName>
        <fullName evidence="4">EC1118_1B15_0650p</fullName>
    </submittedName>
</protein>
<feature type="region of interest" description="Disordered" evidence="1">
    <location>
        <begin position="454"/>
        <end position="511"/>
    </location>
</feature>
<gene>
    <name evidence="4" type="ORF">EC1118_1B15_0650g</name>
</gene>
<dbReference type="SUPFAM" id="SSF46689">
    <property type="entry name" value="Homeodomain-like"/>
    <property type="match status" value="1"/>
</dbReference>
<dbReference type="InterPro" id="IPR017930">
    <property type="entry name" value="Myb_dom"/>
</dbReference>
<evidence type="ECO:0000313" key="5">
    <source>
        <dbReference type="Proteomes" id="UP000000286"/>
    </source>
</evidence>
<reference evidence="4 5" key="1">
    <citation type="journal article" date="2009" name="Proc. Natl. Acad. Sci. U.S.A.">
        <title>Eukaryote-to-eukaryote gene transfer events revealed by the genome sequence of the wine yeast Saccharomyces cerevisiae EC1118.</title>
        <authorList>
            <person name="Novo M."/>
            <person name="Bigey F."/>
            <person name="Beyne E."/>
            <person name="Galeote V."/>
            <person name="Gavory F."/>
            <person name="Mallet S."/>
            <person name="Cambot B."/>
            <person name="Legras J.L."/>
            <person name="Wincker P."/>
            <person name="Casaregola S."/>
            <person name="Dequin S."/>
        </authorList>
    </citation>
    <scope>NUCLEOTIDE SEQUENCE [LARGE SCALE GENOMIC DNA]</scope>
    <source>
        <strain evidence="5">Lalvin EC1118 / Prise de mousse</strain>
    </source>
</reference>
<dbReference type="HOGENOM" id="CLU_018984_1_0_1"/>
<dbReference type="InterPro" id="IPR050560">
    <property type="entry name" value="MYB_TF"/>
</dbReference>
<accession>C8Z3P4</accession>
<organism evidence="4 5">
    <name type="scientific">Saccharomyces cerevisiae (strain Lalvin EC1118 / Prise de mousse)</name>
    <name type="common">Baker's yeast</name>
    <dbReference type="NCBI Taxonomy" id="643680"/>
    <lineage>
        <taxon>Eukaryota</taxon>
        <taxon>Fungi</taxon>
        <taxon>Dikarya</taxon>
        <taxon>Ascomycota</taxon>
        <taxon>Saccharomycotina</taxon>
        <taxon>Saccharomycetes</taxon>
        <taxon>Saccharomycetales</taxon>
        <taxon>Saccharomycetaceae</taxon>
        <taxon>Saccharomyces</taxon>
    </lineage>
</organism>
<feature type="compositionally biased region" description="Polar residues" evidence="1">
    <location>
        <begin position="35"/>
        <end position="47"/>
    </location>
</feature>
<feature type="region of interest" description="Disordered" evidence="1">
    <location>
        <begin position="22"/>
        <end position="82"/>
    </location>
</feature>
<evidence type="ECO:0000259" key="2">
    <source>
        <dbReference type="PROSITE" id="PS50090"/>
    </source>
</evidence>
<dbReference type="PROSITE" id="PS51294">
    <property type="entry name" value="HTH_MYB"/>
    <property type="match status" value="1"/>
</dbReference>
<dbReference type="SMART" id="SM00717">
    <property type="entry name" value="SANT"/>
    <property type="match status" value="2"/>
</dbReference>
<name>C8Z3P4_YEAS8</name>
<feature type="domain" description="HTH myb-type" evidence="3">
    <location>
        <begin position="97"/>
        <end position="124"/>
    </location>
</feature>
<dbReference type="InterPro" id="IPR001005">
    <property type="entry name" value="SANT/Myb"/>
</dbReference>
<feature type="compositionally biased region" description="Polar residues" evidence="1">
    <location>
        <begin position="472"/>
        <end position="483"/>
    </location>
</feature>
<dbReference type="PROSITE" id="PS50090">
    <property type="entry name" value="MYB_LIKE"/>
    <property type="match status" value="1"/>
</dbReference>
<dbReference type="Proteomes" id="UP000000286">
    <property type="component" value="Chromosome II"/>
</dbReference>
<dbReference type="GO" id="GO:0005634">
    <property type="term" value="C:nucleus"/>
    <property type="evidence" value="ECO:0007669"/>
    <property type="project" value="TreeGrafter"/>
</dbReference>
<evidence type="ECO:0000313" key="4">
    <source>
        <dbReference type="EMBL" id="CAY77732.1"/>
    </source>
</evidence>
<dbReference type="GO" id="GO:0000978">
    <property type="term" value="F:RNA polymerase II cis-regulatory region sequence-specific DNA binding"/>
    <property type="evidence" value="ECO:0007669"/>
    <property type="project" value="TreeGrafter"/>
</dbReference>
<sequence length="534" mass="60327">MTLPKLSSVSVSSGHVSANSHGFSILSKHPHPNNLVHSHSLSHTNAKSHLPISSTSTKENSTNKEEAESLKKNNPSSWDPSDDIKLRHLKEIKNLGWKEIAHHFPNRTPNACQFRWRRLKSGNLKSNKTAVIDINKLFGVYATGDATPSAGTPSAEEAVKEEAVEDEDITAGSSAIEDSPPDFKPLVKPKYMDRKLITQRSTSTFSDHEPQHTKPRKLFVKPRSFSHSITTNTPNVKTAQQTNLSLYNTTSAKTNKAVNSSDYENIGLVPKIIIRSRRNSFIPSTQIPHLTTKTRKNSHSVISSRRSSFNMMHSRRSSFNSHASTEPISRRASLVVSPYMSPRRLSTSQSVHYHPQHQYYLNPIASPNCKTDHANDKITHTRTFLDMQKFANKHPWSREDDEVLLNNTKDKQNHLSPLEISIVLPNNRSELEIQQRMDYLKRKGCVSGFHTNEGCKDEEEEDDIDPLHKENGINTPSQQSQNYGMLEAKHDNPKSSELSSMTSAKDIRNEQDELPGINLSLKIYFKLRDEFSLF</sequence>
<evidence type="ECO:0000256" key="1">
    <source>
        <dbReference type="SAM" id="MobiDB-lite"/>
    </source>
</evidence>
<feature type="compositionally biased region" description="Basic and acidic residues" evidence="1">
    <location>
        <begin position="61"/>
        <end position="71"/>
    </location>
</feature>
<dbReference type="Pfam" id="PF13921">
    <property type="entry name" value="Myb_DNA-bind_6"/>
    <property type="match status" value="1"/>
</dbReference>
<dbReference type="InterPro" id="IPR009057">
    <property type="entry name" value="Homeodomain-like_sf"/>
</dbReference>
<dbReference type="CDD" id="cd00167">
    <property type="entry name" value="SANT"/>
    <property type="match status" value="1"/>
</dbReference>